<sequence>MDAARAAELLARLFGEGHGLARRLDGGVVELPESGLRIAVDTPDLQPNGVVVRVPIGVNHPTWGEVFAWDQAVGIGGQDRDPVVAAAYDWLHNVFPVFAAYAMPGHELAANVHTETRFDGRTAARIHYGPIAIRDFGGLSEATRKAAMERPPTMVVAERLLTGYALPDRPLWWYTFAARMPAGPVEEVTLVNGDAGDSLKGISDHLPWEGHGSVKSWALIAPDNDVVIEQVPIG</sequence>
<evidence type="ECO:0000313" key="1">
    <source>
        <dbReference type="EMBL" id="GAA4616622.1"/>
    </source>
</evidence>
<dbReference type="EMBL" id="BAABHJ010000034">
    <property type="protein sequence ID" value="GAA4616622.1"/>
    <property type="molecule type" value="Genomic_DNA"/>
</dbReference>
<proteinExistence type="predicted"/>
<evidence type="ECO:0000313" key="2">
    <source>
        <dbReference type="Proteomes" id="UP001500212"/>
    </source>
</evidence>
<name>A0ABP8TU70_9ACTN</name>
<gene>
    <name evidence="1" type="ORF">GCM10023195_73990</name>
</gene>
<dbReference type="Proteomes" id="UP001500212">
    <property type="component" value="Unassembled WGS sequence"/>
</dbReference>
<reference evidence="2" key="1">
    <citation type="journal article" date="2019" name="Int. J. Syst. Evol. Microbiol.">
        <title>The Global Catalogue of Microorganisms (GCM) 10K type strain sequencing project: providing services to taxonomists for standard genome sequencing and annotation.</title>
        <authorList>
            <consortium name="The Broad Institute Genomics Platform"/>
            <consortium name="The Broad Institute Genome Sequencing Center for Infectious Disease"/>
            <person name="Wu L."/>
            <person name="Ma J."/>
        </authorList>
    </citation>
    <scope>NUCLEOTIDE SEQUENCE [LARGE SCALE GENOMIC DNA]</scope>
    <source>
        <strain evidence="2">JCM 17938</strain>
    </source>
</reference>
<accession>A0ABP8TU70</accession>
<keyword evidence="2" id="KW-1185">Reference proteome</keyword>
<organism evidence="1 2">
    <name type="scientific">Actinoallomurus liliacearum</name>
    <dbReference type="NCBI Taxonomy" id="1080073"/>
    <lineage>
        <taxon>Bacteria</taxon>
        <taxon>Bacillati</taxon>
        <taxon>Actinomycetota</taxon>
        <taxon>Actinomycetes</taxon>
        <taxon>Streptosporangiales</taxon>
        <taxon>Thermomonosporaceae</taxon>
        <taxon>Actinoallomurus</taxon>
    </lineage>
</organism>
<protein>
    <submittedName>
        <fullName evidence="1">Uncharacterized protein</fullName>
    </submittedName>
</protein>
<comment type="caution">
    <text evidence="1">The sequence shown here is derived from an EMBL/GenBank/DDBJ whole genome shotgun (WGS) entry which is preliminary data.</text>
</comment>
<dbReference type="RefSeq" id="WP_345364920.1">
    <property type="nucleotide sequence ID" value="NZ_BAABHJ010000034.1"/>
</dbReference>